<accession>A0ABD3CPW6</accession>
<dbReference type="InterPro" id="IPR018253">
    <property type="entry name" value="DnaJ_domain_CS"/>
</dbReference>
<dbReference type="InterPro" id="IPR001623">
    <property type="entry name" value="DnaJ_domain"/>
</dbReference>
<dbReference type="PROSITE" id="PS00636">
    <property type="entry name" value="DNAJ_1"/>
    <property type="match status" value="1"/>
</dbReference>
<dbReference type="Gene3D" id="1.10.287.110">
    <property type="entry name" value="DnaJ domain"/>
    <property type="match status" value="1"/>
</dbReference>
<feature type="domain" description="J" evidence="2">
    <location>
        <begin position="66"/>
        <end position="130"/>
    </location>
</feature>
<dbReference type="Pfam" id="PF00226">
    <property type="entry name" value="DnaJ"/>
    <property type="match status" value="1"/>
</dbReference>
<dbReference type="PROSITE" id="PS50076">
    <property type="entry name" value="DNAJ_2"/>
    <property type="match status" value="1"/>
</dbReference>
<dbReference type="Pfam" id="PF23551">
    <property type="entry name" value="Zn_ribbon_20"/>
    <property type="match status" value="1"/>
</dbReference>
<dbReference type="PANTHER" id="PTHR44137:SF61">
    <property type="entry name" value="J DOMAIN-CONTAINING PROTEIN"/>
    <property type="match status" value="1"/>
</dbReference>
<evidence type="ECO:0000313" key="4">
    <source>
        <dbReference type="Proteomes" id="UP001632038"/>
    </source>
</evidence>
<dbReference type="CDD" id="cd06257">
    <property type="entry name" value="DnaJ"/>
    <property type="match status" value="1"/>
</dbReference>
<evidence type="ECO:0000259" key="2">
    <source>
        <dbReference type="PROSITE" id="PS50076"/>
    </source>
</evidence>
<organism evidence="3 4">
    <name type="scientific">Castilleja foliolosa</name>
    <dbReference type="NCBI Taxonomy" id="1961234"/>
    <lineage>
        <taxon>Eukaryota</taxon>
        <taxon>Viridiplantae</taxon>
        <taxon>Streptophyta</taxon>
        <taxon>Embryophyta</taxon>
        <taxon>Tracheophyta</taxon>
        <taxon>Spermatophyta</taxon>
        <taxon>Magnoliopsida</taxon>
        <taxon>eudicotyledons</taxon>
        <taxon>Gunneridae</taxon>
        <taxon>Pentapetalae</taxon>
        <taxon>asterids</taxon>
        <taxon>lamiids</taxon>
        <taxon>Lamiales</taxon>
        <taxon>Orobanchaceae</taxon>
        <taxon>Pedicularideae</taxon>
        <taxon>Castillejinae</taxon>
        <taxon>Castilleja</taxon>
    </lineage>
</organism>
<protein>
    <recommendedName>
        <fullName evidence="2">J domain-containing protein</fullName>
    </recommendedName>
</protein>
<evidence type="ECO:0000256" key="1">
    <source>
        <dbReference type="SAM" id="MobiDB-lite"/>
    </source>
</evidence>
<dbReference type="Pfam" id="PF11926">
    <property type="entry name" value="DUF3444"/>
    <property type="match status" value="1"/>
</dbReference>
<proteinExistence type="predicted"/>
<dbReference type="InterPro" id="IPR036869">
    <property type="entry name" value="J_dom_sf"/>
</dbReference>
<dbReference type="AlphaFoldDB" id="A0ABD3CPW6"/>
<sequence>MDCNKDEAVKAKEVAETKLLEKDILGAKKFALKAQGLFPKLEGLSQFIEIVDVHFAHEKKINGEVDYYGIFGVVPFSNEDVLKKQYKRKALSLHPDKNKSVGANGAFKILSQAWSVLSDVNQRTAYNSWLSNLSAPNQETYNYTRPRTQGPFANGVNVPRNPAPHISQHIPCRNPPNPIPSYQQHQTRMRPPFHQQSAPFIGPQTFWTTCHRCSRHYEYQKKYLNQNLLCHDCQQPFLATEMPRASKANNQSYQQQHVSAGFRSVLPGEHLKSSTVPVEMKAASASHSVGGLNRDKQPVKKRRRNCHAGDEKPGVKRASAKLNGNFGAKRESKSSVKELSQSEIRAMLARKAKTGIHGLIKEYEAEESKNSLNVQKVVIKKDAINHVMTEKIGDGLSRDTKYKLQPKKSSILEETDDVGVNADETVSMMVPDANFHNFDDYRIEESFSENQIWAVYDDDDGMPRYYAMVHHVISRKPFKMQISWLNSKTTSEFGLLDWIGSGFTKTSGDYRVGKGEVSKRLNSFSHPVNWKKGPRGIIQIFPTKGDVWAVYRNWSPDWVEGTTDEMIHKYDVVVVLEDYVEDVGVLVAPLVKVVGFTSVFNLDQRVTRTIPRGETFRFSHQVPFHILNGLEAEDAPKGCYELDPAALPLELLKVITDVEAAEERASEHPVMLSGPEEAVRHVAFQKRSVFQEGKNILTYSRRKNKRMEDGKVCSREKM</sequence>
<dbReference type="SMART" id="SM00271">
    <property type="entry name" value="DnaJ"/>
    <property type="match status" value="1"/>
</dbReference>
<evidence type="ECO:0000313" key="3">
    <source>
        <dbReference type="EMBL" id="KAL3631683.1"/>
    </source>
</evidence>
<dbReference type="EMBL" id="JAVIJP010000032">
    <property type="protein sequence ID" value="KAL3631683.1"/>
    <property type="molecule type" value="Genomic_DNA"/>
</dbReference>
<dbReference type="Proteomes" id="UP001632038">
    <property type="component" value="Unassembled WGS sequence"/>
</dbReference>
<comment type="caution">
    <text evidence="3">The sequence shown here is derived from an EMBL/GenBank/DDBJ whole genome shotgun (WGS) entry which is preliminary data.</text>
</comment>
<dbReference type="PRINTS" id="PR00625">
    <property type="entry name" value="JDOMAIN"/>
</dbReference>
<name>A0ABD3CPW6_9LAMI</name>
<dbReference type="SUPFAM" id="SSF46565">
    <property type="entry name" value="Chaperone J-domain"/>
    <property type="match status" value="1"/>
</dbReference>
<reference evidence="4" key="1">
    <citation type="journal article" date="2024" name="IScience">
        <title>Strigolactones Initiate the Formation of Haustorium-like Structures in Castilleja.</title>
        <authorList>
            <person name="Buerger M."/>
            <person name="Peterson D."/>
            <person name="Chory J."/>
        </authorList>
    </citation>
    <scope>NUCLEOTIDE SEQUENCE [LARGE SCALE GENOMIC DNA]</scope>
</reference>
<gene>
    <name evidence="3" type="ORF">CASFOL_024667</name>
</gene>
<keyword evidence="4" id="KW-1185">Reference proteome</keyword>
<feature type="region of interest" description="Disordered" evidence="1">
    <location>
        <begin position="282"/>
        <end position="318"/>
    </location>
</feature>
<dbReference type="InterPro" id="IPR056988">
    <property type="entry name" value="Zn_ribbon_pln"/>
</dbReference>
<dbReference type="InterPro" id="IPR024593">
    <property type="entry name" value="DUF3444"/>
</dbReference>
<dbReference type="PANTHER" id="PTHR44137">
    <property type="entry name" value="BNAC03G44070D PROTEIN"/>
    <property type="match status" value="1"/>
</dbReference>